<sequence>MSNCETCCCQVTDIELINVPQPVMHMVSGLDVDIASSEEDGPLPVEDEPP</sequence>
<dbReference type="STRING" id="759620.WS105_0134"/>
<dbReference type="Proteomes" id="UP000029079">
    <property type="component" value="Chromosome"/>
</dbReference>
<dbReference type="AlphaFoldDB" id="A0A075TU75"/>
<dbReference type="EMBL" id="CP009223">
    <property type="protein sequence ID" value="AIM62386.1"/>
    <property type="molecule type" value="Genomic_DNA"/>
</dbReference>
<dbReference type="KEGG" id="wce:WS08_0135"/>
<organism evidence="1 2">
    <name type="scientific">Weissella ceti</name>
    <dbReference type="NCBI Taxonomy" id="759620"/>
    <lineage>
        <taxon>Bacteria</taxon>
        <taxon>Bacillati</taxon>
        <taxon>Bacillota</taxon>
        <taxon>Bacilli</taxon>
        <taxon>Lactobacillales</taxon>
        <taxon>Lactobacillaceae</taxon>
        <taxon>Weissella</taxon>
    </lineage>
</organism>
<protein>
    <submittedName>
        <fullName evidence="1">Uncharacterized protein</fullName>
    </submittedName>
</protein>
<gene>
    <name evidence="1" type="ORF">WS74_0134</name>
</gene>
<accession>A0A075TU75</accession>
<reference evidence="1 2" key="1">
    <citation type="journal article" date="2014" name="Genome Announc.">
        <title>Complete Genome Sequences of Fish Pathogenic Weissella ceti Strains WS74 and WS105.</title>
        <authorList>
            <person name="Figueiredo H.C."/>
            <person name="Leal C.A."/>
            <person name="Dorella F.A."/>
            <person name="Carvalho A.F."/>
            <person name="Soares S.C."/>
            <person name="Pereira F.L."/>
            <person name="Azevedo V.A."/>
        </authorList>
    </citation>
    <scope>NUCLEOTIDE SEQUENCE [LARGE SCALE GENOMIC DNA]</scope>
    <source>
        <strain evidence="1 2">WS74</strain>
    </source>
</reference>
<evidence type="ECO:0000313" key="2">
    <source>
        <dbReference type="Proteomes" id="UP000029079"/>
    </source>
</evidence>
<proteinExistence type="predicted"/>
<evidence type="ECO:0000313" key="1">
    <source>
        <dbReference type="EMBL" id="AIM62386.1"/>
    </source>
</evidence>
<dbReference type="KEGG" id="wci:WS105_0134"/>
<name>A0A075TU75_9LACO</name>
<reference evidence="2" key="2">
    <citation type="submission" date="2014-08" db="EMBL/GenBank/DDBJ databases">
        <title>Complete genome of Weissella ceti strain WS74 isolated from diseased rainbow trout in Brazil.</title>
        <authorList>
            <person name="Figueiredo H.C.P."/>
            <person name="Leal C.A.G."/>
            <person name="Pereira F.L."/>
            <person name="Soares S.C."/>
            <person name="Dorella F.A."/>
            <person name="Carvalho A.F."/>
            <person name="Azevedo V.A.C."/>
        </authorList>
    </citation>
    <scope>NUCLEOTIDE SEQUENCE [LARGE SCALE GENOMIC DNA]</scope>
    <source>
        <strain evidence="2">WS74</strain>
    </source>
</reference>
<keyword evidence="2" id="KW-1185">Reference proteome</keyword>
<dbReference type="KEGG" id="wct:WS74_0134"/>